<evidence type="ECO:0000313" key="2">
    <source>
        <dbReference type="Proteomes" id="UP000231453"/>
    </source>
</evidence>
<organism evidence="1 2">
    <name type="scientific">Candidatus Magasanikbacteria bacterium CG_4_10_14_0_2_um_filter_33_14</name>
    <dbReference type="NCBI Taxonomy" id="1974636"/>
    <lineage>
        <taxon>Bacteria</taxon>
        <taxon>Candidatus Magasanikiibacteriota</taxon>
    </lineage>
</organism>
<accession>A0A2M7V8X8</accession>
<reference evidence="2" key="1">
    <citation type="submission" date="2017-09" db="EMBL/GenBank/DDBJ databases">
        <title>Depth-based differentiation of microbial function through sediment-hosted aquifers and enrichment of novel symbionts in the deep terrestrial subsurface.</title>
        <authorList>
            <person name="Probst A.J."/>
            <person name="Ladd B."/>
            <person name="Jarett J.K."/>
            <person name="Geller-Mcgrath D.E."/>
            <person name="Sieber C.M.K."/>
            <person name="Emerson J.B."/>
            <person name="Anantharaman K."/>
            <person name="Thomas B.C."/>
            <person name="Malmstrom R."/>
            <person name="Stieglmeier M."/>
            <person name="Klingl A."/>
            <person name="Woyke T."/>
            <person name="Ryan C.M."/>
            <person name="Banfield J.F."/>
        </authorList>
    </citation>
    <scope>NUCLEOTIDE SEQUENCE [LARGE SCALE GENOMIC DNA]</scope>
</reference>
<dbReference type="Proteomes" id="UP000231453">
    <property type="component" value="Unassembled WGS sequence"/>
</dbReference>
<comment type="caution">
    <text evidence="1">The sequence shown here is derived from an EMBL/GenBank/DDBJ whole genome shotgun (WGS) entry which is preliminary data.</text>
</comment>
<protein>
    <submittedName>
        <fullName evidence="1">Uncharacterized protein</fullName>
    </submittedName>
</protein>
<sequence length="100" mass="11157">MVQQSILSLASRTDIVLVNVVGRVYVFDFLVSEEERVWSEFATLGGFVTDELADFTIVDMPNPSFLGSLAHLVHLIISELTIMVSLLHREVLLVARVVEV</sequence>
<proteinExistence type="predicted"/>
<gene>
    <name evidence="1" type="ORF">COX80_04890</name>
</gene>
<evidence type="ECO:0000313" key="1">
    <source>
        <dbReference type="EMBL" id="PIZ95270.1"/>
    </source>
</evidence>
<name>A0A2M7V8X8_9BACT</name>
<dbReference type="EMBL" id="PFPL01000059">
    <property type="protein sequence ID" value="PIZ95270.1"/>
    <property type="molecule type" value="Genomic_DNA"/>
</dbReference>
<dbReference type="AlphaFoldDB" id="A0A2M7V8X8"/>